<evidence type="ECO:0000256" key="1">
    <source>
        <dbReference type="SAM" id="SignalP"/>
    </source>
</evidence>
<feature type="chain" id="PRO_5038544528" evidence="1">
    <location>
        <begin position="24"/>
        <end position="573"/>
    </location>
</feature>
<protein>
    <submittedName>
        <fullName evidence="3">Cellulosome-anchoring protein</fullName>
    </submittedName>
</protein>
<dbReference type="InterPro" id="IPR001119">
    <property type="entry name" value="SLH_dom"/>
</dbReference>
<comment type="caution">
    <text evidence="3">The sequence shown here is derived from an EMBL/GenBank/DDBJ whole genome shotgun (WGS) entry which is preliminary data.</text>
</comment>
<dbReference type="Gene3D" id="3.90.70.10">
    <property type="entry name" value="Cysteine proteinases"/>
    <property type="match status" value="1"/>
</dbReference>
<keyword evidence="4" id="KW-1185">Reference proteome</keyword>
<name>A0A1S1V850_9FIRM</name>
<dbReference type="Pfam" id="PF00395">
    <property type="entry name" value="SLH"/>
    <property type="match status" value="3"/>
</dbReference>
<dbReference type="SUPFAM" id="SSF54001">
    <property type="entry name" value="Cysteine proteinases"/>
    <property type="match status" value="1"/>
</dbReference>
<dbReference type="Proteomes" id="UP000180254">
    <property type="component" value="Unassembled WGS sequence"/>
</dbReference>
<dbReference type="InterPro" id="IPR038765">
    <property type="entry name" value="Papain-like_cys_pep_sf"/>
</dbReference>
<dbReference type="PROSITE" id="PS51272">
    <property type="entry name" value="SLH"/>
    <property type="match status" value="2"/>
</dbReference>
<dbReference type="PROSITE" id="PS00639">
    <property type="entry name" value="THIOL_PROTEASE_HIS"/>
    <property type="match status" value="1"/>
</dbReference>
<dbReference type="PANTHER" id="PTHR43308:SF5">
    <property type="entry name" value="S-LAYER PROTEIN _ PEPTIDOGLYCAN ENDO-BETA-N-ACETYLGLUCOSAMINIDASE"/>
    <property type="match status" value="1"/>
</dbReference>
<reference evidence="3 4" key="1">
    <citation type="submission" date="2016-09" db="EMBL/GenBank/DDBJ databases">
        <title>Genome sequence of Eubacterium angustum.</title>
        <authorList>
            <person name="Poehlein A."/>
            <person name="Daniel R."/>
        </authorList>
    </citation>
    <scope>NUCLEOTIDE SEQUENCE [LARGE SCALE GENOMIC DNA]</scope>
    <source>
        <strain evidence="3 4">DSM 1989</strain>
    </source>
</reference>
<dbReference type="InterPro" id="IPR051465">
    <property type="entry name" value="Cell_Envelope_Struct_Comp"/>
</dbReference>
<feature type="domain" description="SLH" evidence="2">
    <location>
        <begin position="460"/>
        <end position="523"/>
    </location>
</feature>
<dbReference type="AlphaFoldDB" id="A0A1S1V850"/>
<gene>
    <name evidence="3" type="primary">ancA_4</name>
    <name evidence="3" type="ORF">EUAN_16720</name>
</gene>
<dbReference type="CDD" id="cd02619">
    <property type="entry name" value="Peptidase_C1"/>
    <property type="match status" value="1"/>
</dbReference>
<accession>A0A1S1V850</accession>
<evidence type="ECO:0000259" key="2">
    <source>
        <dbReference type="PROSITE" id="PS51272"/>
    </source>
</evidence>
<dbReference type="InterPro" id="IPR025660">
    <property type="entry name" value="Pept_his_AS"/>
</dbReference>
<dbReference type="RefSeq" id="WP_071063557.1">
    <property type="nucleotide sequence ID" value="NZ_MKIE01000006.1"/>
</dbReference>
<dbReference type="InterPro" id="IPR000668">
    <property type="entry name" value="Peptidase_C1A_C"/>
</dbReference>
<dbReference type="GO" id="GO:0008234">
    <property type="term" value="F:cysteine-type peptidase activity"/>
    <property type="evidence" value="ECO:0007669"/>
    <property type="project" value="InterPro"/>
</dbReference>
<dbReference type="GO" id="GO:0006508">
    <property type="term" value="P:proteolysis"/>
    <property type="evidence" value="ECO:0007669"/>
    <property type="project" value="InterPro"/>
</dbReference>
<feature type="signal peptide" evidence="1">
    <location>
        <begin position="1"/>
        <end position="23"/>
    </location>
</feature>
<proteinExistence type="predicted"/>
<dbReference type="OrthoDB" id="1698971at2"/>
<sequence>MAKGVWAFSGLALGILLMGSPVAAEPQLQLEAGETVESEIEVSDSQLEVFVEVDGTVYFRRYDKADGLWTLNSEERVKLHSKGLLEPEKLEKSSELGSLVKNYLESKGYDLKDLPSRVDYSDSKHIPPTGEQLGNSCVGWAVGYYLRTFQEGKEQGWDIVKDGKVDNDRIFSPYFIYNQINGGTDNGSTLQDAGKLLKNVGAATVSDFSDPEGFEVKPSYDVVRKGYKYRIKDYYNLFGRNDAAETKLGNLKEYLLTGDLPVVGIDAGYSWEQPHLDENGNHIVLSDESYIGGHAVVVVGYDDEFPTPDGTGAFKVLNSWGTEWGSGGYSYVSYEAMAEDTISGVAYTDLERFYVENEHIPYVSGYVDGTFKPDRFITRSETVKLIVSSSGDEVQSGDQFNDVGESHWASGEIYTAFQKGYISGYPDGSFRPDVPVTRAEFATIVYGSMGQSIPKGGDYLITKYFYDSLDMWSTRRVNTLGTMGLINGYPDGSFRPDDYVSRAEAVVILNRVKERVGDKGFIDRIEGVQYEDIVTRNSKHWAYYDILEASVDHIFLYELDGKRELKETWRSAN</sequence>
<dbReference type="EMBL" id="MKIE01000006">
    <property type="protein sequence ID" value="OHW61909.1"/>
    <property type="molecule type" value="Genomic_DNA"/>
</dbReference>
<dbReference type="STRING" id="39480.EUAN_16720"/>
<keyword evidence="1" id="KW-0732">Signal</keyword>
<dbReference type="Pfam" id="PF00112">
    <property type="entry name" value="Peptidase_C1"/>
    <property type="match status" value="1"/>
</dbReference>
<dbReference type="PANTHER" id="PTHR43308">
    <property type="entry name" value="OUTER MEMBRANE PROTEIN ALPHA-RELATED"/>
    <property type="match status" value="1"/>
</dbReference>
<evidence type="ECO:0000313" key="4">
    <source>
        <dbReference type="Proteomes" id="UP000180254"/>
    </source>
</evidence>
<organism evidence="3 4">
    <name type="scientific">Andreesenia angusta</name>
    <dbReference type="NCBI Taxonomy" id="39480"/>
    <lineage>
        <taxon>Bacteria</taxon>
        <taxon>Bacillati</taxon>
        <taxon>Bacillota</taxon>
        <taxon>Tissierellia</taxon>
        <taxon>Tissierellales</taxon>
        <taxon>Gottschalkiaceae</taxon>
        <taxon>Andreesenia</taxon>
    </lineage>
</organism>
<feature type="domain" description="SLH" evidence="2">
    <location>
        <begin position="396"/>
        <end position="459"/>
    </location>
</feature>
<evidence type="ECO:0000313" key="3">
    <source>
        <dbReference type="EMBL" id="OHW61909.1"/>
    </source>
</evidence>